<dbReference type="RefSeq" id="WP_290399151.1">
    <property type="nucleotide sequence ID" value="NZ_JAUHLN010000002.1"/>
</dbReference>
<dbReference type="InterPro" id="IPR008811">
    <property type="entry name" value="Glycosyl_hydrolases_36"/>
</dbReference>
<protein>
    <submittedName>
        <fullName evidence="2">Sip1-related alpha-galactosidase</fullName>
    </submittedName>
</protein>
<sequence length="719" mass="81974">MFQFQFKQDQFQCFSNGEALMSGIQVSINVDSERDQRLPFTKMEEVTGEDHLGEFHEYHCFFNEETLAVQAVLRFRAYPSFVLAFVDATIENEQTFKKQTYFSAKDAIKITMEEWPEKYKLMANYQHKDWWTRPYFGTDIRKLPDRTQSLLLKSAQRYYHMLPVCDDVCRTDLQGAEQGLKVIVSPFQGGFDRIHAFAFILGTGDDPFKLAEDLAVTALTVCGQHALPRLQKKYPEILDYLGWCSWDAFYHGVNEKGILTKAEELQHQGVPVKWMMIDDGWSEVSNNRLQAFHADKQKFPNGLRNAVRALKEDYNVKWVGVWHTIAGYWEGIAPNSQLADSFNQYLYKTKNGSLIPSPNAEEGFGFWNAWHSQLRQEGIDFVKVDSQSAINNFMANHQPVGEAARGVHTALEASTSLYFGNCVINCMGMAQENIWHRPQSAISRNSDDFVPQEKGSFREHALQNVYNSIYHGAFYWGDWDMYWTNNHDDMQNIVLRAVSGGPIYFSDPVNETNPEKIWPLIYKNGRIIRCEQPGLPTEDSLFVDPMKTPHLLKIWNRSKGAGVIAAFNIYEGNKTVVGDISPMDVPGLQGDSFLVYDVIGKNVWKVNKDERIHIESAINDVSLFIIVPIQYTVVPIGLINKLITYDGIQQIWKSEQGIKLTVKEGGVLAFYSEHEPVKAVVNGRPVSIQQASVYDSLYTIDCNDVSGEVLVEVEVRSKS</sequence>
<dbReference type="Pfam" id="PF05691">
    <property type="entry name" value="Raffinose_syn"/>
    <property type="match status" value="2"/>
</dbReference>
<dbReference type="EMBL" id="JAUHLN010000002">
    <property type="protein sequence ID" value="MDN4073000.1"/>
    <property type="molecule type" value="Genomic_DNA"/>
</dbReference>
<dbReference type="PANTHER" id="PTHR31268:SF32">
    <property type="entry name" value="GALACTINOL--SUCROSE GALACTOSYLTRANSFERASE 2-RELATED"/>
    <property type="match status" value="1"/>
</dbReference>
<dbReference type="InterPro" id="IPR013785">
    <property type="entry name" value="Aldolase_TIM"/>
</dbReference>
<dbReference type="PANTHER" id="PTHR31268">
    <property type="match status" value="1"/>
</dbReference>
<comment type="caution">
    <text evidence="2">The sequence shown here is derived from an EMBL/GenBank/DDBJ whole genome shotgun (WGS) entry which is preliminary data.</text>
</comment>
<gene>
    <name evidence="2" type="ORF">QYF49_08195</name>
</gene>
<dbReference type="Gene3D" id="3.20.20.70">
    <property type="entry name" value="Aldolase class I"/>
    <property type="match status" value="1"/>
</dbReference>
<dbReference type="InterPro" id="IPR017853">
    <property type="entry name" value="GH"/>
</dbReference>
<proteinExistence type="predicted"/>
<evidence type="ECO:0000313" key="2">
    <source>
        <dbReference type="EMBL" id="MDN4073000.1"/>
    </source>
</evidence>
<name>A0ABT8E517_9BACL</name>
<accession>A0ABT8E517</accession>
<dbReference type="SUPFAM" id="SSF51445">
    <property type="entry name" value="(Trans)glycosidases"/>
    <property type="match status" value="1"/>
</dbReference>
<evidence type="ECO:0000256" key="1">
    <source>
        <dbReference type="ARBA" id="ARBA00023277"/>
    </source>
</evidence>
<reference evidence="2" key="1">
    <citation type="submission" date="2023-06" db="EMBL/GenBank/DDBJ databases">
        <title>Draft Genome Sequences of Representative Paenibacillus Polymyxa, Bacillus cereus, Fictibacillus sp., and Brevibacillus agri Strains Isolated from Amazonian Dark Earth.</title>
        <authorList>
            <person name="Pellegrinetti T.A."/>
            <person name="Cunha I.C.M."/>
            <person name="Chaves M.G."/>
            <person name="Freitas A.S."/>
            <person name="Silva A.V.R."/>
            <person name="Tsai S.M."/>
            <person name="Mendes L.W."/>
        </authorList>
    </citation>
    <scope>NUCLEOTIDE SEQUENCE</scope>
    <source>
        <strain evidence="2">CENA-BCM004</strain>
    </source>
</reference>
<evidence type="ECO:0000313" key="3">
    <source>
        <dbReference type="Proteomes" id="UP001168694"/>
    </source>
</evidence>
<dbReference type="Proteomes" id="UP001168694">
    <property type="component" value="Unassembled WGS sequence"/>
</dbReference>
<keyword evidence="3" id="KW-1185">Reference proteome</keyword>
<keyword evidence="1" id="KW-0119">Carbohydrate metabolism</keyword>
<organism evidence="2 3">
    <name type="scientific">Fictibacillus terranigra</name>
    <dbReference type="NCBI Taxonomy" id="3058424"/>
    <lineage>
        <taxon>Bacteria</taxon>
        <taxon>Bacillati</taxon>
        <taxon>Bacillota</taxon>
        <taxon>Bacilli</taxon>
        <taxon>Bacillales</taxon>
        <taxon>Fictibacillaceae</taxon>
        <taxon>Fictibacillus</taxon>
    </lineage>
</organism>